<dbReference type="Pfam" id="PF13432">
    <property type="entry name" value="TPR_16"/>
    <property type="match status" value="4"/>
</dbReference>
<dbReference type="SMART" id="SM00671">
    <property type="entry name" value="SEL1"/>
    <property type="match status" value="4"/>
</dbReference>
<feature type="chain" id="PRO_5045425765" evidence="4">
    <location>
        <begin position="25"/>
        <end position="995"/>
    </location>
</feature>
<dbReference type="Gene3D" id="1.25.40.10">
    <property type="entry name" value="Tetratricopeptide repeat domain"/>
    <property type="match status" value="7"/>
</dbReference>
<dbReference type="Pfam" id="PF13181">
    <property type="entry name" value="TPR_8"/>
    <property type="match status" value="2"/>
</dbReference>
<feature type="signal peptide" evidence="4">
    <location>
        <begin position="1"/>
        <end position="24"/>
    </location>
</feature>
<dbReference type="EMBL" id="CP102294">
    <property type="protein sequence ID" value="UWN58132.1"/>
    <property type="molecule type" value="Genomic_DNA"/>
</dbReference>
<gene>
    <name evidence="5" type="ORF">NQ491_05000</name>
</gene>
<organism evidence="5 6">
    <name type="scientific">Alistipes ihumii AP11</name>
    <dbReference type="NCBI Taxonomy" id="1211813"/>
    <lineage>
        <taxon>Bacteria</taxon>
        <taxon>Pseudomonadati</taxon>
        <taxon>Bacteroidota</taxon>
        <taxon>Bacteroidia</taxon>
        <taxon>Bacteroidales</taxon>
        <taxon>Rikenellaceae</taxon>
        <taxon>Alistipes</taxon>
    </lineage>
</organism>
<name>A0ABY5V1Z4_9BACT</name>
<dbReference type="InterPro" id="IPR019734">
    <property type="entry name" value="TPR_rpt"/>
</dbReference>
<dbReference type="SUPFAM" id="SSF48452">
    <property type="entry name" value="TPR-like"/>
    <property type="match status" value="5"/>
</dbReference>
<proteinExistence type="predicted"/>
<sequence>MRKKSLWVAACLCFCLCAVRQAAASSANPESHYDRGVSLYEKQRYAAAQAEFEKAAREAGQGDAALLEKTSCYRALCASQMRQTNAEELLGRFLDDYPYSIRANDVRFALGTLYHEQGDYGRAYDEYRTVDPYELDFSDYDQYNFRTGYAAYMCGDTEAAYGYFKNCSSDPRYLPHATYYIAYIDYARGDLDAAKRGFSALAADPSYEPVVPFYLLQIEFQQGNYPYVIEHGIPLLAKSTESRQREISRIVSEAYFHQGDYPHALAYMDNYEKLGGPMGREELYLAGYCYYADREYDRAVERLSQVASGSDALAQNACFHLADCYLQTGDRAKAMSAFGLASAADYDPEIKEEAMFDYGKLQYEQGGGVFDGAIAVLNNYIESFPSSPRVGEARELLLAAYFNSRNYDAAYEAIKLVPDPDNNVKMALQKIAYFRALEYFEAGDYDRALELFDVADANRYTAKYTALTKFWRAETLVKKGDYRQAEPLYRSYVSLSPRGERENLMAQYNVGYCRFNAKDWGEAASWFNRFVSAYTTKDALRADAFNRLGDIAFAQREYYKAIENYDKAISIGASGKDYARFQRAVMLGLVDKYDRKVESLIDIIGGGDSEYVDDAMYELGRTYVRHERFNEGANVLKRLVAGYPQSPYCVSALSELGLIYRNLGNDAEALRYYKQVVTQYPSSPRAKDAMLGIKNIYVDNNDVDSYFAFAKQSGVETNVTVVERDSLSFAAADRVYQSGQYAKALPLMDGYLRQYPKGAYRADALYALGDCSLREGNRAGALAAFEEVAAMPSNRYQSVALRKAASMRMEDKDYAGAAELYRKLASTAVQRNVAVEGLDGYLKAVTLTSDMEALGRAADEVLASPYAADDLAAAAHFAKARSLDAAGQSGDALGHYRKATEARTREAAEAHYRIASILFGQGDLAGAEKEVYALSDKKLPFQYWTGKAFLLLGDIYVKKNDAFQARATYQSIVDGYADRTDGIVEEARQKIDALK</sequence>
<dbReference type="InterPro" id="IPR011990">
    <property type="entry name" value="TPR-like_helical_dom_sf"/>
</dbReference>
<evidence type="ECO:0000256" key="3">
    <source>
        <dbReference type="PROSITE-ProRule" id="PRU00339"/>
    </source>
</evidence>
<feature type="repeat" description="TPR" evidence="3">
    <location>
        <begin position="650"/>
        <end position="683"/>
    </location>
</feature>
<dbReference type="PROSITE" id="PS50005">
    <property type="entry name" value="TPR"/>
    <property type="match status" value="2"/>
</dbReference>
<reference evidence="5" key="1">
    <citation type="journal article" date="2022" name="Cell">
        <title>Design, construction, and in vivo augmentation of a complex gut microbiome.</title>
        <authorList>
            <person name="Cheng A.G."/>
            <person name="Ho P.Y."/>
            <person name="Aranda-Diaz A."/>
            <person name="Jain S."/>
            <person name="Yu F.B."/>
            <person name="Meng X."/>
            <person name="Wang M."/>
            <person name="Iakiviak M."/>
            <person name="Nagashima K."/>
            <person name="Zhao A."/>
            <person name="Murugkar P."/>
            <person name="Patil A."/>
            <person name="Atabakhsh K."/>
            <person name="Weakley A."/>
            <person name="Yan J."/>
            <person name="Brumbaugh A.R."/>
            <person name="Higginbottom S."/>
            <person name="Dimas A."/>
            <person name="Shiver A.L."/>
            <person name="Deutschbauer A."/>
            <person name="Neff N."/>
            <person name="Sonnenburg J.L."/>
            <person name="Huang K.C."/>
            <person name="Fischbach M.A."/>
        </authorList>
    </citation>
    <scope>NUCLEOTIDE SEQUENCE</scope>
    <source>
        <strain evidence="5">AP11</strain>
    </source>
</reference>
<dbReference type="PANTHER" id="PTHR45586">
    <property type="entry name" value="TPR REPEAT-CONTAINING PROTEIN PA4667"/>
    <property type="match status" value="1"/>
</dbReference>
<dbReference type="GeneID" id="82891068"/>
<accession>A0ABY5V1Z4</accession>
<dbReference type="SMART" id="SM00028">
    <property type="entry name" value="TPR"/>
    <property type="match status" value="6"/>
</dbReference>
<feature type="repeat" description="TPR" evidence="3">
    <location>
        <begin position="542"/>
        <end position="575"/>
    </location>
</feature>
<evidence type="ECO:0000256" key="2">
    <source>
        <dbReference type="ARBA" id="ARBA00022803"/>
    </source>
</evidence>
<dbReference type="PANTHER" id="PTHR45586:SF1">
    <property type="entry name" value="LIPOPOLYSACCHARIDE ASSEMBLY PROTEIN B"/>
    <property type="match status" value="1"/>
</dbReference>
<dbReference type="InterPro" id="IPR051012">
    <property type="entry name" value="CellSynth/LPSAsmb/PSIAsmb"/>
</dbReference>
<evidence type="ECO:0000313" key="5">
    <source>
        <dbReference type="EMBL" id="UWN58132.1"/>
    </source>
</evidence>
<evidence type="ECO:0000313" key="6">
    <source>
        <dbReference type="Proteomes" id="UP001059295"/>
    </source>
</evidence>
<keyword evidence="1" id="KW-0677">Repeat</keyword>
<dbReference type="RefSeq" id="WP_026089742.1">
    <property type="nucleotide sequence ID" value="NZ_CAPH01000017.1"/>
</dbReference>
<dbReference type="Proteomes" id="UP001059295">
    <property type="component" value="Chromosome"/>
</dbReference>
<dbReference type="InterPro" id="IPR006597">
    <property type="entry name" value="Sel1-like"/>
</dbReference>
<dbReference type="Pfam" id="PF13174">
    <property type="entry name" value="TPR_6"/>
    <property type="match status" value="2"/>
</dbReference>
<keyword evidence="4" id="KW-0732">Signal</keyword>
<keyword evidence="2 3" id="KW-0802">TPR repeat</keyword>
<protein>
    <submittedName>
        <fullName evidence="5">Tetratricopeptide repeat protein</fullName>
    </submittedName>
</protein>
<evidence type="ECO:0000256" key="4">
    <source>
        <dbReference type="SAM" id="SignalP"/>
    </source>
</evidence>
<evidence type="ECO:0000256" key="1">
    <source>
        <dbReference type="ARBA" id="ARBA00022737"/>
    </source>
</evidence>
<keyword evidence="6" id="KW-1185">Reference proteome</keyword>